<dbReference type="InterPro" id="IPR000792">
    <property type="entry name" value="Tscrpt_reg_LuxR_C"/>
</dbReference>
<dbReference type="Proteomes" id="UP000004506">
    <property type="component" value="Unassembled WGS sequence"/>
</dbReference>
<dbReference type="SUPFAM" id="SSF46894">
    <property type="entry name" value="C-terminal effector domain of the bipartite response regulators"/>
    <property type="match status" value="1"/>
</dbReference>
<sequence>MFAIKLPSFIIVRHKKESTMSSQTVMIIDEHPIYRYGLRHLIDSDAYFTVAAECCNCSEALDIADKLQPDIILTDINIYGTKTFETIRLLRKRCLKSYLLVLSFSALKTDIYNAIDAGAQGYLLKNSELDMLMNSMRKAAAGHHVFSEKVYQYLVNRHKINDPLSSLTRRECEILHEMAAGLKNREISQLLFISEETVKVHIRNLLKKLNVRSRLEASLIYMRAK</sequence>
<organism evidence="7 8">
    <name type="scientific">Providencia stuartii ATCC 25827</name>
    <dbReference type="NCBI Taxonomy" id="471874"/>
    <lineage>
        <taxon>Bacteria</taxon>
        <taxon>Pseudomonadati</taxon>
        <taxon>Pseudomonadota</taxon>
        <taxon>Gammaproteobacteria</taxon>
        <taxon>Enterobacterales</taxon>
        <taxon>Morganellaceae</taxon>
        <taxon>Providencia</taxon>
    </lineage>
</organism>
<dbReference type="GO" id="GO:0003677">
    <property type="term" value="F:DNA binding"/>
    <property type="evidence" value="ECO:0007669"/>
    <property type="project" value="UniProtKB-KW"/>
</dbReference>
<dbReference type="SMART" id="SM00448">
    <property type="entry name" value="REC"/>
    <property type="match status" value="1"/>
</dbReference>
<reference evidence="8" key="2">
    <citation type="submission" date="2008-04" db="EMBL/GenBank/DDBJ databases">
        <title>Draft genome sequence of Providencia stuartii(ATCC 25827).</title>
        <authorList>
            <person name="Sudarsanam P."/>
            <person name="Ley R."/>
            <person name="Guruge J."/>
            <person name="Turnbaugh P.J."/>
            <person name="Mahowald M."/>
            <person name="Liep D."/>
            <person name="Gordon J."/>
        </authorList>
    </citation>
    <scope>NUCLEOTIDE SEQUENCE [LARGE SCALE GENOMIC DNA]</scope>
    <source>
        <strain evidence="8">ATCC 25827</strain>
    </source>
</reference>
<keyword evidence="3" id="KW-0804">Transcription</keyword>
<comment type="caution">
    <text evidence="7">The sequence shown here is derived from an EMBL/GenBank/DDBJ whole genome shotgun (WGS) entry which is preliminary data.</text>
</comment>
<evidence type="ECO:0000256" key="3">
    <source>
        <dbReference type="ARBA" id="ARBA00023163"/>
    </source>
</evidence>
<protein>
    <submittedName>
        <fullName evidence="7">Transcriptional regulator, LuxR family</fullName>
    </submittedName>
</protein>
<dbReference type="Gene3D" id="3.40.50.2300">
    <property type="match status" value="1"/>
</dbReference>
<keyword evidence="2" id="KW-0238">DNA-binding</keyword>
<dbReference type="PANTHER" id="PTHR43214">
    <property type="entry name" value="TWO-COMPONENT RESPONSE REGULATOR"/>
    <property type="match status" value="1"/>
</dbReference>
<feature type="domain" description="HTH luxR-type" evidence="5">
    <location>
        <begin position="160"/>
        <end position="225"/>
    </location>
</feature>
<dbReference type="SMART" id="SM00421">
    <property type="entry name" value="HTH_LUXR"/>
    <property type="match status" value="1"/>
</dbReference>
<evidence type="ECO:0000256" key="4">
    <source>
        <dbReference type="PROSITE-ProRule" id="PRU00169"/>
    </source>
</evidence>
<evidence type="ECO:0000313" key="7">
    <source>
        <dbReference type="EMBL" id="EDU59654.1"/>
    </source>
</evidence>
<evidence type="ECO:0000259" key="5">
    <source>
        <dbReference type="PROSITE" id="PS50043"/>
    </source>
</evidence>
<evidence type="ECO:0000256" key="1">
    <source>
        <dbReference type="ARBA" id="ARBA00023015"/>
    </source>
</evidence>
<dbReference type="InterPro" id="IPR039420">
    <property type="entry name" value="WalR-like"/>
</dbReference>
<dbReference type="InterPro" id="IPR001789">
    <property type="entry name" value="Sig_transdc_resp-reg_receiver"/>
</dbReference>
<dbReference type="GO" id="GO:0000160">
    <property type="term" value="P:phosphorelay signal transduction system"/>
    <property type="evidence" value="ECO:0007669"/>
    <property type="project" value="InterPro"/>
</dbReference>
<proteinExistence type="predicted"/>
<dbReference type="InterPro" id="IPR016032">
    <property type="entry name" value="Sig_transdc_resp-reg_C-effctor"/>
</dbReference>
<dbReference type="EMBL" id="ABJD02000101">
    <property type="protein sequence ID" value="EDU59654.1"/>
    <property type="molecule type" value="Genomic_DNA"/>
</dbReference>
<dbReference type="SUPFAM" id="SSF52172">
    <property type="entry name" value="CheY-like"/>
    <property type="match status" value="1"/>
</dbReference>
<gene>
    <name evidence="7" type="ORF">PROSTU_02845</name>
</gene>
<dbReference type="CDD" id="cd06170">
    <property type="entry name" value="LuxR_C_like"/>
    <property type="match status" value="1"/>
</dbReference>
<keyword evidence="4" id="KW-0597">Phosphoprotein</keyword>
<dbReference type="PROSITE" id="PS50043">
    <property type="entry name" value="HTH_LUXR_2"/>
    <property type="match status" value="1"/>
</dbReference>
<evidence type="ECO:0000256" key="2">
    <source>
        <dbReference type="ARBA" id="ARBA00023125"/>
    </source>
</evidence>
<dbReference type="PROSITE" id="PS50110">
    <property type="entry name" value="RESPONSE_REGULATORY"/>
    <property type="match status" value="1"/>
</dbReference>
<feature type="domain" description="Response regulatory" evidence="6">
    <location>
        <begin position="24"/>
        <end position="140"/>
    </location>
</feature>
<dbReference type="GO" id="GO:0006355">
    <property type="term" value="P:regulation of DNA-templated transcription"/>
    <property type="evidence" value="ECO:0007669"/>
    <property type="project" value="InterPro"/>
</dbReference>
<name>A0AA87CR37_PROST</name>
<evidence type="ECO:0000259" key="6">
    <source>
        <dbReference type="PROSITE" id="PS50110"/>
    </source>
</evidence>
<reference evidence="8" key="1">
    <citation type="submission" date="2008-04" db="EMBL/GenBank/DDBJ databases">
        <title>Draft genome sequence of Providencia stuartii (ATCC 25827).</title>
        <authorList>
            <person name="Sudarsanam P."/>
            <person name="Ley R."/>
            <person name="Guruge J."/>
            <person name="Turnbaugh P.J."/>
            <person name="Mahowald M."/>
            <person name="Liep D."/>
            <person name="Gordon J."/>
        </authorList>
    </citation>
    <scope>NUCLEOTIDE SEQUENCE [LARGE SCALE GENOMIC DNA]</scope>
    <source>
        <strain evidence="8">ATCC 25827</strain>
    </source>
</reference>
<accession>A0AA87CR37</accession>
<dbReference type="PROSITE" id="PS00622">
    <property type="entry name" value="HTH_LUXR_1"/>
    <property type="match status" value="1"/>
</dbReference>
<dbReference type="InterPro" id="IPR011006">
    <property type="entry name" value="CheY-like_superfamily"/>
</dbReference>
<feature type="modified residue" description="4-aspartylphosphate" evidence="4">
    <location>
        <position position="75"/>
    </location>
</feature>
<dbReference type="Pfam" id="PF00072">
    <property type="entry name" value="Response_reg"/>
    <property type="match status" value="1"/>
</dbReference>
<dbReference type="PRINTS" id="PR00038">
    <property type="entry name" value="HTHLUXR"/>
</dbReference>
<evidence type="ECO:0000313" key="8">
    <source>
        <dbReference type="Proteomes" id="UP000004506"/>
    </source>
</evidence>
<dbReference type="PANTHER" id="PTHR43214:SF41">
    <property type="entry name" value="NITRATE_NITRITE RESPONSE REGULATOR PROTEIN NARP"/>
    <property type="match status" value="1"/>
</dbReference>
<dbReference type="AlphaFoldDB" id="A0AA87CR37"/>
<reference evidence="7 8" key="3">
    <citation type="submission" date="2008-05" db="EMBL/GenBank/DDBJ databases">
        <authorList>
            <person name="Fulton L."/>
            <person name="Clifton S."/>
            <person name="Fulton B."/>
            <person name="Xu J."/>
            <person name="Minx P."/>
            <person name="Pepin K.H."/>
            <person name="Johnson M."/>
            <person name="Thiruvilangam P."/>
            <person name="Bhonagiri V."/>
            <person name="Nash W.E."/>
            <person name="Mardis E.R."/>
            <person name="Wilson R.K."/>
        </authorList>
    </citation>
    <scope>NUCLEOTIDE SEQUENCE [LARGE SCALE GENOMIC DNA]</scope>
    <source>
        <strain evidence="7 8">ATCC 25827</strain>
    </source>
</reference>
<dbReference type="Pfam" id="PF00196">
    <property type="entry name" value="GerE"/>
    <property type="match status" value="1"/>
</dbReference>
<keyword evidence="1" id="KW-0805">Transcription regulation</keyword>